<sequence length="185" mass="21379">MNKRLDQVFCGYMSLSSDHLIAAADERLLELLGYNQHGLYGCHFESILTRASRIFYQMYFIPRIRLNTNIEALQLAVKSGNGEAVSFLINARIREREGAAVYELVMLPLHQQIEYEEQIQRLNLEAKRLQTELDRLKESEEHSAAGQQKLTRQIELQEQKRELMESHADNFKAGISLLTDSQPIE</sequence>
<organism evidence="2 3">
    <name type="scientific">Paenibacillus bovis</name>
    <dbReference type="NCBI Taxonomy" id="1616788"/>
    <lineage>
        <taxon>Bacteria</taxon>
        <taxon>Bacillati</taxon>
        <taxon>Bacillota</taxon>
        <taxon>Bacilli</taxon>
        <taxon>Bacillales</taxon>
        <taxon>Paenibacillaceae</taxon>
        <taxon>Paenibacillus</taxon>
    </lineage>
</organism>
<dbReference type="EMBL" id="CP013023">
    <property type="protein sequence ID" value="ANF97039.1"/>
    <property type="molecule type" value="Genomic_DNA"/>
</dbReference>
<evidence type="ECO:0000313" key="3">
    <source>
        <dbReference type="Proteomes" id="UP000078148"/>
    </source>
</evidence>
<dbReference type="OrthoDB" id="9759607at2"/>
<reference evidence="2 3" key="2">
    <citation type="journal article" date="2016" name="Int. J. Syst. Evol. Microbiol.">
        <title>Paenibacillus bovis sp. nov., isolated from raw yak (Bos grunniens) milk.</title>
        <authorList>
            <person name="Gao C."/>
            <person name="Han J."/>
            <person name="Liu Z."/>
            <person name="Xu X."/>
            <person name="Hang F."/>
            <person name="Wu Z."/>
        </authorList>
    </citation>
    <scope>NUCLEOTIDE SEQUENCE [LARGE SCALE GENOMIC DNA]</scope>
    <source>
        <strain evidence="2 3">BD3526</strain>
    </source>
</reference>
<dbReference type="RefSeq" id="WP_060535152.1">
    <property type="nucleotide sequence ID" value="NZ_CP013023.1"/>
</dbReference>
<gene>
    <name evidence="2" type="ORF">AR543_14190</name>
</gene>
<evidence type="ECO:0000256" key="1">
    <source>
        <dbReference type="SAM" id="Coils"/>
    </source>
</evidence>
<dbReference type="STRING" id="1616788.AR543_14190"/>
<evidence type="ECO:0008006" key="4">
    <source>
        <dbReference type="Google" id="ProtNLM"/>
    </source>
</evidence>
<accession>A0A172ZHN0</accession>
<evidence type="ECO:0000313" key="2">
    <source>
        <dbReference type="EMBL" id="ANF97039.1"/>
    </source>
</evidence>
<name>A0A172ZHN0_9BACL</name>
<keyword evidence="3" id="KW-1185">Reference proteome</keyword>
<protein>
    <recommendedName>
        <fullName evidence="4">PAS domain-containing protein</fullName>
    </recommendedName>
</protein>
<keyword evidence="1" id="KW-0175">Coiled coil</keyword>
<proteinExistence type="predicted"/>
<dbReference type="Proteomes" id="UP000078148">
    <property type="component" value="Chromosome"/>
</dbReference>
<feature type="coiled-coil region" evidence="1">
    <location>
        <begin position="112"/>
        <end position="167"/>
    </location>
</feature>
<dbReference type="KEGG" id="pbv:AR543_14190"/>
<dbReference type="AlphaFoldDB" id="A0A172ZHN0"/>
<reference evidence="3" key="1">
    <citation type="submission" date="2015-10" db="EMBL/GenBank/DDBJ databases">
        <title>Genome of Paenibacillus bovis sp. nov.</title>
        <authorList>
            <person name="Wu Z."/>
            <person name="Gao C."/>
            <person name="Liu Z."/>
            <person name="Zheng H."/>
        </authorList>
    </citation>
    <scope>NUCLEOTIDE SEQUENCE [LARGE SCALE GENOMIC DNA]</scope>
    <source>
        <strain evidence="3">BD3526</strain>
    </source>
</reference>